<evidence type="ECO:0000256" key="3">
    <source>
        <dbReference type="PROSITE-ProRule" id="PRU01248"/>
    </source>
</evidence>
<evidence type="ECO:0000259" key="6">
    <source>
        <dbReference type="PROSITE" id="PS51900"/>
    </source>
</evidence>
<evidence type="ECO:0000256" key="4">
    <source>
        <dbReference type="SAM" id="MobiDB-lite"/>
    </source>
</evidence>
<keyword evidence="2" id="KW-0233">DNA recombination</keyword>
<keyword evidence="9" id="KW-1185">Reference proteome</keyword>
<dbReference type="Gene3D" id="1.10.443.10">
    <property type="entry name" value="Intergrase catalytic core"/>
    <property type="match status" value="1"/>
</dbReference>
<dbReference type="EMBL" id="JAGIOD010000001">
    <property type="protein sequence ID" value="MBP2382877.1"/>
    <property type="molecule type" value="Genomic_DNA"/>
</dbReference>
<dbReference type="InterPro" id="IPR011010">
    <property type="entry name" value="DNA_brk_join_enz"/>
</dbReference>
<feature type="compositionally biased region" description="Basic residues" evidence="4">
    <location>
        <begin position="305"/>
        <end position="315"/>
    </location>
</feature>
<comment type="caution">
    <text evidence="7">The sequence shown here is derived from an EMBL/GenBank/DDBJ whole genome shotgun (WGS) entry which is preliminary data.</text>
</comment>
<dbReference type="SUPFAM" id="SSF56349">
    <property type="entry name" value="DNA breaking-rejoining enzymes"/>
    <property type="match status" value="1"/>
</dbReference>
<accession>A0ABS4WV17</accession>
<reference evidence="7 9" key="1">
    <citation type="submission" date="2021-03" db="EMBL/GenBank/DDBJ databases">
        <title>Sequencing the genomes of 1000 actinobacteria strains.</title>
        <authorList>
            <person name="Klenk H.-P."/>
        </authorList>
    </citation>
    <scope>NUCLEOTIDE SEQUENCE [LARGE SCALE GENOMIC DNA]</scope>
    <source>
        <strain evidence="7 9">DSM 14566</strain>
    </source>
</reference>
<organism evidence="7 9">
    <name type="scientific">Brachybacterium sacelli</name>
    <dbReference type="NCBI Taxonomy" id="173364"/>
    <lineage>
        <taxon>Bacteria</taxon>
        <taxon>Bacillati</taxon>
        <taxon>Actinomycetota</taxon>
        <taxon>Actinomycetes</taxon>
        <taxon>Micrococcales</taxon>
        <taxon>Dermabacteraceae</taxon>
        <taxon>Brachybacterium</taxon>
    </lineage>
</organism>
<keyword evidence="1 3" id="KW-0238">DNA-binding</keyword>
<dbReference type="EMBL" id="JAGIOD010000001">
    <property type="protein sequence ID" value="MBP2380044.1"/>
    <property type="molecule type" value="Genomic_DNA"/>
</dbReference>
<evidence type="ECO:0000313" key="9">
    <source>
        <dbReference type="Proteomes" id="UP001519290"/>
    </source>
</evidence>
<dbReference type="InterPro" id="IPR013762">
    <property type="entry name" value="Integrase-like_cat_sf"/>
</dbReference>
<feature type="non-terminal residue" evidence="7">
    <location>
        <position position="1"/>
    </location>
</feature>
<dbReference type="Proteomes" id="UP001519290">
    <property type="component" value="Unassembled WGS sequence"/>
</dbReference>
<name>A0ABS4WV17_9MICO</name>
<evidence type="ECO:0000313" key="8">
    <source>
        <dbReference type="EMBL" id="MBP2382877.1"/>
    </source>
</evidence>
<evidence type="ECO:0000256" key="2">
    <source>
        <dbReference type="ARBA" id="ARBA00023172"/>
    </source>
</evidence>
<evidence type="ECO:0000313" key="7">
    <source>
        <dbReference type="EMBL" id="MBP2380044.1"/>
    </source>
</evidence>
<proteinExistence type="predicted"/>
<dbReference type="PROSITE" id="PS51898">
    <property type="entry name" value="TYR_RECOMBINASE"/>
    <property type="match status" value="1"/>
</dbReference>
<dbReference type="InterPro" id="IPR002104">
    <property type="entry name" value="Integrase_catalytic"/>
</dbReference>
<dbReference type="PROSITE" id="PS51900">
    <property type="entry name" value="CB"/>
    <property type="match status" value="1"/>
</dbReference>
<protein>
    <submittedName>
        <fullName evidence="7">Integrase</fullName>
    </submittedName>
</protein>
<dbReference type="InterPro" id="IPR044068">
    <property type="entry name" value="CB"/>
</dbReference>
<feature type="domain" description="Core-binding (CB)" evidence="6">
    <location>
        <begin position="98"/>
        <end position="177"/>
    </location>
</feature>
<sequence length="364" mass="40749">NLVSAYEGSAGFLSMVCRGSRSVTSSPGRSRCCIAAGRAPAPRTSTKAESAPVWPGLMHHCCNGCNTGVVDQNRPGVSPLRELRNVRALDEHRFVFDAMLSGWADQQSSRGLSERTIGSRERVVRSFEEFAGRYPWEWSPGDLEDYTTRVMSRTHPAARSTIRGYHSIIRLFCDYLTDPRYQWSVDCEERFGTTPQQVCHEWNTLAHLLGYEGRAQRRALTYDELETFFSAADQRVEVILRRGRKGALAALRDSQIFKTIYAYGLRRAEAVRLDVADLRPNGAAPRFGRFGAVEVRWGKGAHGSGPRRRSVHTSRTRLDHGRSGPMDRPGSSPLHYRINGPPVADRTRDSGLVALHRPSLRPDP</sequence>
<gene>
    <name evidence="7" type="ORF">JOF43_000001</name>
    <name evidence="8" type="ORF">JOF43_002834</name>
</gene>
<feature type="domain" description="Tyr recombinase" evidence="5">
    <location>
        <begin position="215"/>
        <end position="364"/>
    </location>
</feature>
<evidence type="ECO:0000259" key="5">
    <source>
        <dbReference type="PROSITE" id="PS51898"/>
    </source>
</evidence>
<evidence type="ECO:0000256" key="1">
    <source>
        <dbReference type="ARBA" id="ARBA00023125"/>
    </source>
</evidence>
<feature type="region of interest" description="Disordered" evidence="4">
    <location>
        <begin position="298"/>
        <end position="364"/>
    </location>
</feature>